<dbReference type="Gene3D" id="1.20.120.450">
    <property type="entry name" value="dinb family like domain"/>
    <property type="match status" value="1"/>
</dbReference>
<gene>
    <name evidence="1" type="ORF">ACFSXZ_36885</name>
</gene>
<dbReference type="RefSeq" id="WP_378270760.1">
    <property type="nucleotide sequence ID" value="NZ_JBHUKR010000024.1"/>
</dbReference>
<proteinExistence type="predicted"/>
<comment type="caution">
    <text evidence="1">The sequence shown here is derived from an EMBL/GenBank/DDBJ whole genome shotgun (WGS) entry which is preliminary data.</text>
</comment>
<dbReference type="EMBL" id="JBHUKR010000024">
    <property type="protein sequence ID" value="MFD2421919.1"/>
    <property type="molecule type" value="Genomic_DNA"/>
</dbReference>
<name>A0ABW5G6I2_9PSEU</name>
<organism evidence="1 2">
    <name type="scientific">Amycolatopsis pigmentata</name>
    <dbReference type="NCBI Taxonomy" id="450801"/>
    <lineage>
        <taxon>Bacteria</taxon>
        <taxon>Bacillati</taxon>
        <taxon>Actinomycetota</taxon>
        <taxon>Actinomycetes</taxon>
        <taxon>Pseudonocardiales</taxon>
        <taxon>Pseudonocardiaceae</taxon>
        <taxon>Amycolatopsis</taxon>
    </lineage>
</organism>
<dbReference type="Proteomes" id="UP001597417">
    <property type="component" value="Unassembled WGS sequence"/>
</dbReference>
<keyword evidence="2" id="KW-1185">Reference proteome</keyword>
<dbReference type="SUPFAM" id="SSF109854">
    <property type="entry name" value="DinB/YfiT-like putative metalloenzymes"/>
    <property type="match status" value="1"/>
</dbReference>
<dbReference type="Pfam" id="PF04978">
    <property type="entry name" value="MST"/>
    <property type="match status" value="1"/>
</dbReference>
<dbReference type="InterPro" id="IPR007061">
    <property type="entry name" value="MST-like"/>
</dbReference>
<protein>
    <submittedName>
        <fullName evidence="1">DinB family protein</fullName>
    </submittedName>
</protein>
<evidence type="ECO:0000313" key="1">
    <source>
        <dbReference type="EMBL" id="MFD2421919.1"/>
    </source>
</evidence>
<sequence length="201" mass="22371">MNNHVPPVADEREGLLAFLAQQRRVLRNAVHGLTDEQARLVPTESALSVGGLIKHVAHAEKGWMDTILRRDVRGTMAEREARHLAQFHLAPDETVADVLSFYAEVARETEEIIAGIPDLGRPVPVPKGVPWFPSDVDAWSVRWVLFHLIEETARHAGHADIIREHVDGATAFALMAAVEGWPETPWLKPWKPPGTTAAHRH</sequence>
<accession>A0ABW5G6I2</accession>
<dbReference type="InterPro" id="IPR034660">
    <property type="entry name" value="DinB/YfiT-like"/>
</dbReference>
<reference evidence="2" key="1">
    <citation type="journal article" date="2019" name="Int. J. Syst. Evol. Microbiol.">
        <title>The Global Catalogue of Microorganisms (GCM) 10K type strain sequencing project: providing services to taxonomists for standard genome sequencing and annotation.</title>
        <authorList>
            <consortium name="The Broad Institute Genomics Platform"/>
            <consortium name="The Broad Institute Genome Sequencing Center for Infectious Disease"/>
            <person name="Wu L."/>
            <person name="Ma J."/>
        </authorList>
    </citation>
    <scope>NUCLEOTIDE SEQUENCE [LARGE SCALE GENOMIC DNA]</scope>
    <source>
        <strain evidence="2">CGMCC 4.7645</strain>
    </source>
</reference>
<evidence type="ECO:0000313" key="2">
    <source>
        <dbReference type="Proteomes" id="UP001597417"/>
    </source>
</evidence>